<evidence type="ECO:0000313" key="5">
    <source>
        <dbReference type="Proteomes" id="UP000001937"/>
    </source>
</evidence>
<dbReference type="eggNOG" id="COG2936">
    <property type="taxonomic scope" value="Bacteria"/>
</dbReference>
<keyword evidence="1" id="KW-0378">Hydrolase</keyword>
<organism evidence="4 5">
    <name type="scientific">Frankia casuarinae (strain DSM 45818 / CECT 9043 / HFP020203 / CcI3)</name>
    <dbReference type="NCBI Taxonomy" id="106370"/>
    <lineage>
        <taxon>Bacteria</taxon>
        <taxon>Bacillati</taxon>
        <taxon>Actinomycetota</taxon>
        <taxon>Actinomycetes</taxon>
        <taxon>Frankiales</taxon>
        <taxon>Frankiaceae</taxon>
        <taxon>Frankia</taxon>
    </lineage>
</organism>
<evidence type="ECO:0000313" key="4">
    <source>
        <dbReference type="EMBL" id="ABD13581.1"/>
    </source>
</evidence>
<dbReference type="InterPro" id="IPR000383">
    <property type="entry name" value="Xaa-Pro-like_dom"/>
</dbReference>
<dbReference type="GO" id="GO:0008239">
    <property type="term" value="F:dipeptidyl-peptidase activity"/>
    <property type="evidence" value="ECO:0007669"/>
    <property type="project" value="InterPro"/>
</dbReference>
<feature type="region of interest" description="Disordered" evidence="2">
    <location>
        <begin position="214"/>
        <end position="236"/>
    </location>
</feature>
<dbReference type="InterPro" id="IPR029058">
    <property type="entry name" value="AB_hydrolase_fold"/>
</dbReference>
<dbReference type="InterPro" id="IPR005674">
    <property type="entry name" value="CocE/Ser_esterase"/>
</dbReference>
<dbReference type="SUPFAM" id="SSF49785">
    <property type="entry name" value="Galactose-binding domain-like"/>
    <property type="match status" value="1"/>
</dbReference>
<dbReference type="InterPro" id="IPR008979">
    <property type="entry name" value="Galactose-bd-like_sf"/>
</dbReference>
<reference evidence="4 5" key="1">
    <citation type="journal article" date="2007" name="Genome Res.">
        <title>Genome characteristics of facultatively symbiotic Frankia sp. strains reflect host range and host plant biogeography.</title>
        <authorList>
            <person name="Normand P."/>
            <person name="Lapierre P."/>
            <person name="Tisa L.S."/>
            <person name="Gogarten J.P."/>
            <person name="Alloisio N."/>
            <person name="Bagnarol E."/>
            <person name="Bassi C.A."/>
            <person name="Berry A.M."/>
            <person name="Bickhart D.M."/>
            <person name="Choisne N."/>
            <person name="Couloux A."/>
            <person name="Cournoyer B."/>
            <person name="Cruveiller S."/>
            <person name="Daubin V."/>
            <person name="Demange N."/>
            <person name="Francino M.P."/>
            <person name="Goltsman E."/>
            <person name="Huang Y."/>
            <person name="Kopp O.R."/>
            <person name="Labarre L."/>
            <person name="Lapidus A."/>
            <person name="Lavire C."/>
            <person name="Marechal J."/>
            <person name="Martinez M."/>
            <person name="Mastronunzio J.E."/>
            <person name="Mullin B.C."/>
            <person name="Niemann J."/>
            <person name="Pujic P."/>
            <person name="Rawnsley T."/>
            <person name="Rouy Z."/>
            <person name="Schenowitz C."/>
            <person name="Sellstedt A."/>
            <person name="Tavares F."/>
            <person name="Tomkins J.P."/>
            <person name="Vallenet D."/>
            <person name="Valverde C."/>
            <person name="Wall L.G."/>
            <person name="Wang Y."/>
            <person name="Medigue C."/>
            <person name="Benson D.R."/>
        </authorList>
    </citation>
    <scope>NUCLEOTIDE SEQUENCE [LARGE SCALE GENOMIC DNA]</scope>
    <source>
        <strain evidence="5">DSM 45818 / CECT 9043 / CcI3</strain>
    </source>
</reference>
<dbReference type="Gene3D" id="3.40.50.1820">
    <property type="entry name" value="alpha/beta hydrolase"/>
    <property type="match status" value="1"/>
</dbReference>
<protein>
    <submittedName>
        <fullName evidence="4">Peptidase S15</fullName>
    </submittedName>
</protein>
<dbReference type="KEGG" id="fra:Francci3_4235"/>
<dbReference type="SMART" id="SM00939">
    <property type="entry name" value="PepX_C"/>
    <property type="match status" value="1"/>
</dbReference>
<gene>
    <name evidence="4" type="ordered locus">Francci3_4235</name>
</gene>
<sequence length="537" mass="57055">MHAIDANQAVPAADGVLLATDVYRPDRLPAPAVVTRTPYGRGSLLANGVGWARNGLAYVAQDVRGRYGSGGTWTPYQGERADGRALVEWVHRQPWCDGNVILAGASYGSFTAWAAAVTVPELVRAVISEVPAAGLRPANVDPSGILRLAEYAGWWAEHAESRTSRNGLSAQMLGCEPDLLRHLPVADLGRHLWARVPRWWSAIAPALSAPALSAPAPLTTGDSPAPHDRTGDDLGEGISTQELARCSLPSLHIGGWYDLFLPQTLWQWETAGRDRAPNRPARGLVIGPWGHELSTPASSSAGGREHGPASQLPLGRLQVAWIFDVLAGRDASITKVFLVEGGRWLDRWPASTATLGLQASADGSLLPNPPERPAEHRFTYDPLDPFPSLPRDCDRAPLDARADAVAFRTPPLTTPTAIVGAPTVTMAADTTGPGTDWIVRLVERLGDGRALEVTSGAAAVGPGAATVSIPLGATALLLHPGSRLELQVTSSDFPRLARTPNTGQDRYTTSATRIATQTIHTGPTRGCRVDLPVLEHP</sequence>
<dbReference type="EMBL" id="CP000249">
    <property type="protein sequence ID" value="ABD13581.1"/>
    <property type="molecule type" value="Genomic_DNA"/>
</dbReference>
<dbReference type="PhylomeDB" id="Q2J561"/>
<dbReference type="Pfam" id="PF08530">
    <property type="entry name" value="PepX_C"/>
    <property type="match status" value="1"/>
</dbReference>
<accession>Q2J561</accession>
<dbReference type="NCBIfam" id="TIGR00976">
    <property type="entry name" value="CocE_NonD"/>
    <property type="match status" value="2"/>
</dbReference>
<dbReference type="ESTHER" id="frasc-q2j561">
    <property type="family name" value="Cocaine_esterase"/>
</dbReference>
<dbReference type="Gene3D" id="1.10.3020.10">
    <property type="entry name" value="alpha-amino acid ester hydrolase ( Helical cap domain)"/>
    <property type="match status" value="1"/>
</dbReference>
<keyword evidence="5" id="KW-1185">Reference proteome</keyword>
<evidence type="ECO:0000256" key="1">
    <source>
        <dbReference type="ARBA" id="ARBA00022801"/>
    </source>
</evidence>
<dbReference type="SUPFAM" id="SSF53474">
    <property type="entry name" value="alpha/beta-Hydrolases"/>
    <property type="match status" value="1"/>
</dbReference>
<dbReference type="Proteomes" id="UP000001937">
    <property type="component" value="Chromosome"/>
</dbReference>
<dbReference type="AlphaFoldDB" id="Q2J561"/>
<dbReference type="InterPro" id="IPR013736">
    <property type="entry name" value="Xaa-Pro_dipept_C"/>
</dbReference>
<dbReference type="STRING" id="106370.Francci3_4235"/>
<name>Q2J561_FRACC</name>
<dbReference type="OrthoDB" id="5240615at2"/>
<dbReference type="RefSeq" id="WP_011438590.1">
    <property type="nucleotide sequence ID" value="NC_007777.1"/>
</dbReference>
<dbReference type="Pfam" id="PF02129">
    <property type="entry name" value="Peptidase_S15"/>
    <property type="match status" value="1"/>
</dbReference>
<evidence type="ECO:0000256" key="2">
    <source>
        <dbReference type="SAM" id="MobiDB-lite"/>
    </source>
</evidence>
<dbReference type="Gene3D" id="2.60.120.260">
    <property type="entry name" value="Galactose-binding domain-like"/>
    <property type="match status" value="1"/>
</dbReference>
<proteinExistence type="predicted"/>
<evidence type="ECO:0000259" key="3">
    <source>
        <dbReference type="SMART" id="SM00939"/>
    </source>
</evidence>
<feature type="domain" description="Xaa-Pro dipeptidyl-peptidase C-terminal" evidence="3">
    <location>
        <begin position="319"/>
        <end position="530"/>
    </location>
</feature>
<dbReference type="HOGENOM" id="CLU_015590_5_1_11"/>